<feature type="domain" description="GIL1/IRKI C-terminal" evidence="2">
    <location>
        <begin position="521"/>
        <end position="571"/>
    </location>
</feature>
<dbReference type="PANTHER" id="PTHR31029">
    <property type="entry name" value="CYCLIN-DEPENDENT KINASE-LIKE PROTEIN"/>
    <property type="match status" value="1"/>
</dbReference>
<keyword evidence="4" id="KW-1185">Reference proteome</keyword>
<evidence type="ECO:0000259" key="2">
    <source>
        <dbReference type="Pfam" id="PF24994"/>
    </source>
</evidence>
<feature type="coiled-coil region" evidence="1">
    <location>
        <begin position="260"/>
        <end position="315"/>
    </location>
</feature>
<dbReference type="AlphaFoldDB" id="A0AAQ3KSY3"/>
<protein>
    <submittedName>
        <fullName evidence="3">IRK-interacting protein-like</fullName>
    </submittedName>
</protein>
<gene>
    <name evidence="3" type="ORF">Cni_G22749</name>
</gene>
<dbReference type="PANTHER" id="PTHR31029:SF3">
    <property type="entry name" value="IRK-INTERACTING PROTEIN"/>
    <property type="match status" value="1"/>
</dbReference>
<accession>A0AAQ3KSY3</accession>
<evidence type="ECO:0000313" key="4">
    <source>
        <dbReference type="Proteomes" id="UP001327560"/>
    </source>
</evidence>
<dbReference type="InterPro" id="IPR056813">
    <property type="entry name" value="GIL1_IRKI_C"/>
</dbReference>
<organism evidence="3 4">
    <name type="scientific">Canna indica</name>
    <name type="common">Indian-shot</name>
    <dbReference type="NCBI Taxonomy" id="4628"/>
    <lineage>
        <taxon>Eukaryota</taxon>
        <taxon>Viridiplantae</taxon>
        <taxon>Streptophyta</taxon>
        <taxon>Embryophyta</taxon>
        <taxon>Tracheophyta</taxon>
        <taxon>Spermatophyta</taxon>
        <taxon>Magnoliopsida</taxon>
        <taxon>Liliopsida</taxon>
        <taxon>Zingiberales</taxon>
        <taxon>Cannaceae</taxon>
        <taxon>Canna</taxon>
    </lineage>
</organism>
<dbReference type="EMBL" id="CP136896">
    <property type="protein sequence ID" value="WOL13969.1"/>
    <property type="molecule type" value="Genomic_DNA"/>
</dbReference>
<proteinExistence type="predicted"/>
<reference evidence="3 4" key="1">
    <citation type="submission" date="2023-10" db="EMBL/GenBank/DDBJ databases">
        <title>Chromosome-scale genome assembly provides insights into flower coloration mechanisms of Canna indica.</title>
        <authorList>
            <person name="Li C."/>
        </authorList>
    </citation>
    <scope>NUCLEOTIDE SEQUENCE [LARGE SCALE GENOMIC DNA]</scope>
    <source>
        <tissue evidence="3">Flower</tissue>
    </source>
</reference>
<name>A0AAQ3KSY3_9LILI</name>
<evidence type="ECO:0000256" key="1">
    <source>
        <dbReference type="SAM" id="Coils"/>
    </source>
</evidence>
<evidence type="ECO:0000313" key="3">
    <source>
        <dbReference type="EMBL" id="WOL13969.1"/>
    </source>
</evidence>
<keyword evidence="1" id="KW-0175">Coiled coil</keyword>
<dbReference type="Pfam" id="PF24994">
    <property type="entry name" value="GIL1_IRKI_C"/>
    <property type="match status" value="1"/>
</dbReference>
<dbReference type="InterPro" id="IPR042316">
    <property type="entry name" value="IRKI-like"/>
</dbReference>
<sequence length="578" mass="65502">MAASSAVSSQGQGKERSDIQAAVAKAVELRSLHTALLQRSNLGSPAVLGPHVGASPSLLRRSTPPSIAAEDYPVFTPSHEEPSRGYSLVHPENRSLSATWRSIKLGEGKNDEAGIVDRNRYFFPNSEQNICSRTEHISKQSSCINHSTFLPASLVADALNSSSSRTSPADYETISTYNTCKPATISRKSESEHKSLKSVSRFASLHDLEPSIHVQAKQRGPILSWLFPKSKKKCKSEMSSNPIESDKMSQFLKDWGLLPLESLKKELLSANKKRDAALAEASEMRSSLGELQQKLVNLETYCEELKKALKQATHARHSQVFDRPSLSKRTRSNGCIKDNLPVSHEEMVEGFLQMVSESRLSVKQFCKMLVHQIEETDRNLMTKLNLLLQQQQMASCDKYSKAMLYHVEALVNQSLFQDFENCVFQKNGSPKFLDQQQDRRENFSAFIALRNLSWNEVLRKGTKYYSEDFSKFCDQKMSCIVSLLTCSRMWPEQLLQCFFVAAKCIWLLHLLAFSFNPPLMILRVEDNRNFDPHFMEDVNFDKKGEQIPSQVRTMVMPGFYIQETVLKCRVLCRYLPTS</sequence>
<dbReference type="Proteomes" id="UP001327560">
    <property type="component" value="Chromosome 7"/>
</dbReference>